<gene>
    <name evidence="1" type="ORF">Adu01nite_86500</name>
</gene>
<organism evidence="1 2">
    <name type="scientific">Paractinoplanes durhamensis</name>
    <dbReference type="NCBI Taxonomy" id="113563"/>
    <lineage>
        <taxon>Bacteria</taxon>
        <taxon>Bacillati</taxon>
        <taxon>Actinomycetota</taxon>
        <taxon>Actinomycetes</taxon>
        <taxon>Micromonosporales</taxon>
        <taxon>Micromonosporaceae</taxon>
        <taxon>Paractinoplanes</taxon>
    </lineage>
</organism>
<sequence>MAVRTNLPALTPVKVVITGAPTPGGSIIEKTYYTEVATPANTWTITRVDGRIIDVQSGDKTA</sequence>
<keyword evidence="2" id="KW-1185">Reference proteome</keyword>
<evidence type="ECO:0000313" key="2">
    <source>
        <dbReference type="Proteomes" id="UP000637628"/>
    </source>
</evidence>
<dbReference type="EMBL" id="BOML01000075">
    <property type="protein sequence ID" value="GIE07300.1"/>
    <property type="molecule type" value="Genomic_DNA"/>
</dbReference>
<dbReference type="RefSeq" id="WP_203735140.1">
    <property type="nucleotide sequence ID" value="NZ_BAAATX010000034.1"/>
</dbReference>
<dbReference type="Proteomes" id="UP000637628">
    <property type="component" value="Unassembled WGS sequence"/>
</dbReference>
<comment type="caution">
    <text evidence="1">The sequence shown here is derived from an EMBL/GenBank/DDBJ whole genome shotgun (WGS) entry which is preliminary data.</text>
</comment>
<evidence type="ECO:0000313" key="1">
    <source>
        <dbReference type="EMBL" id="GIE07300.1"/>
    </source>
</evidence>
<proteinExistence type="predicted"/>
<name>A0ABQ3ZBU1_9ACTN</name>
<accession>A0ABQ3ZBU1</accession>
<protein>
    <submittedName>
        <fullName evidence="1">Uncharacterized protein</fullName>
    </submittedName>
</protein>
<reference evidence="1 2" key="1">
    <citation type="submission" date="2021-01" db="EMBL/GenBank/DDBJ databases">
        <title>Whole genome shotgun sequence of Actinoplanes durhamensis NBRC 14914.</title>
        <authorList>
            <person name="Komaki H."/>
            <person name="Tamura T."/>
        </authorList>
    </citation>
    <scope>NUCLEOTIDE SEQUENCE [LARGE SCALE GENOMIC DNA]</scope>
    <source>
        <strain evidence="1 2">NBRC 14914</strain>
    </source>
</reference>